<gene>
    <name evidence="2" type="ORF">DW828_11405</name>
    <name evidence="1" type="ORF">GME02_01310</name>
</gene>
<dbReference type="EMBL" id="QSII01000015">
    <property type="protein sequence ID" value="RHC84124.1"/>
    <property type="molecule type" value="Genomic_DNA"/>
</dbReference>
<dbReference type="EMBL" id="WNDD01000001">
    <property type="protein sequence ID" value="MTV00326.1"/>
    <property type="molecule type" value="Genomic_DNA"/>
</dbReference>
<protein>
    <submittedName>
        <fullName evidence="2">Hemolysin activation protein</fullName>
    </submittedName>
</protein>
<reference evidence="2 3" key="1">
    <citation type="submission" date="2018-08" db="EMBL/GenBank/DDBJ databases">
        <title>A genome reference for cultivated species of the human gut microbiota.</title>
        <authorList>
            <person name="Zou Y."/>
            <person name="Xue W."/>
            <person name="Luo G."/>
        </authorList>
    </citation>
    <scope>NUCLEOTIDE SEQUENCE [LARGE SCALE GENOMIC DNA]</scope>
    <source>
        <strain evidence="2 3">AM34-17</strain>
    </source>
</reference>
<dbReference type="SUPFAM" id="SSF53448">
    <property type="entry name" value="Nucleotide-diphospho-sugar transferases"/>
    <property type="match status" value="1"/>
</dbReference>
<organism evidence="2 3">
    <name type="scientific">Parabacteroides merdae</name>
    <dbReference type="NCBI Taxonomy" id="46503"/>
    <lineage>
        <taxon>Bacteria</taxon>
        <taxon>Pseudomonadati</taxon>
        <taxon>Bacteroidota</taxon>
        <taxon>Bacteroidia</taxon>
        <taxon>Bacteroidales</taxon>
        <taxon>Tannerellaceae</taxon>
        <taxon>Parabacteroides</taxon>
    </lineage>
</organism>
<evidence type="ECO:0000313" key="1">
    <source>
        <dbReference type="EMBL" id="MTV00326.1"/>
    </source>
</evidence>
<proteinExistence type="predicted"/>
<dbReference type="Proteomes" id="UP000482671">
    <property type="component" value="Unassembled WGS sequence"/>
</dbReference>
<name>A0A3R6B9M9_9BACT</name>
<dbReference type="RefSeq" id="WP_122204517.1">
    <property type="nucleotide sequence ID" value="NZ_JADMOA010000008.1"/>
</dbReference>
<accession>A0A3R6B9M9</accession>
<dbReference type="Proteomes" id="UP000286260">
    <property type="component" value="Unassembled WGS sequence"/>
</dbReference>
<evidence type="ECO:0000313" key="3">
    <source>
        <dbReference type="Proteomes" id="UP000286260"/>
    </source>
</evidence>
<sequence length="331" mass="39242">MKETLHVSGRYPSEVDVAVLFLFFAREEQTVRSFKQICKARPSRLYLYQDGPRFDHQNDVKNIAKCRKTVEAMIDWDCDVYKFYQEKNFGCDPSEFISQKWMFSTEEKGIVIEDDDVMSISFFRFCKELLDKYENDTRINMICGMNHLGVYEECPYDYFFSQGGGAIWGWASWRRVIDQWDSNYTLLDDEYNMNILEANIGADRMKGFVSTCKRHKASGREHYESIFGYNRYFNSTFNIVPKKNMTCNIGIAAESTHSVNNITLLPKKVRCQLYMEIHELEFPLKHPSCVLDEKIYKQKLDILLRGNWIVRTFQLRRIESFIYRMISLFNK</sequence>
<dbReference type="AlphaFoldDB" id="A0A3R6B9M9"/>
<evidence type="ECO:0000313" key="2">
    <source>
        <dbReference type="EMBL" id="RHC84124.1"/>
    </source>
</evidence>
<reference evidence="1 4" key="2">
    <citation type="journal article" date="2019" name="Nat. Med.">
        <title>A library of human gut bacterial isolates paired with longitudinal multiomics data enables mechanistic microbiome research.</title>
        <authorList>
            <person name="Poyet M."/>
            <person name="Groussin M."/>
            <person name="Gibbons S.M."/>
            <person name="Avila-Pacheco J."/>
            <person name="Jiang X."/>
            <person name="Kearney S.M."/>
            <person name="Perrotta A.R."/>
            <person name="Berdy B."/>
            <person name="Zhao S."/>
            <person name="Lieberman T.D."/>
            <person name="Swanson P.K."/>
            <person name="Smith M."/>
            <person name="Roesemann S."/>
            <person name="Alexander J.E."/>
            <person name="Rich S.A."/>
            <person name="Livny J."/>
            <person name="Vlamakis H."/>
            <person name="Clish C."/>
            <person name="Bullock K."/>
            <person name="Deik A."/>
            <person name="Scott J."/>
            <person name="Pierce K.A."/>
            <person name="Xavier R.J."/>
            <person name="Alm E.J."/>
        </authorList>
    </citation>
    <scope>NUCLEOTIDE SEQUENCE [LARGE SCALE GENOMIC DNA]</scope>
    <source>
        <strain evidence="1 4">BIOML-A11</strain>
    </source>
</reference>
<evidence type="ECO:0000313" key="4">
    <source>
        <dbReference type="Proteomes" id="UP000482671"/>
    </source>
</evidence>
<dbReference type="InterPro" id="IPR029044">
    <property type="entry name" value="Nucleotide-diphossugar_trans"/>
</dbReference>
<dbReference type="Gene3D" id="3.90.550.10">
    <property type="entry name" value="Spore Coat Polysaccharide Biosynthesis Protein SpsA, Chain A"/>
    <property type="match status" value="1"/>
</dbReference>
<comment type="caution">
    <text evidence="2">The sequence shown here is derived from an EMBL/GenBank/DDBJ whole genome shotgun (WGS) entry which is preliminary data.</text>
</comment>